<evidence type="ECO:0000313" key="1">
    <source>
        <dbReference type="EMBL" id="VEL29969.1"/>
    </source>
</evidence>
<gene>
    <name evidence="1" type="ORF">PXEA_LOCUS23409</name>
</gene>
<protein>
    <submittedName>
        <fullName evidence="1">Uncharacterized protein</fullName>
    </submittedName>
</protein>
<accession>A0A3S5BM58</accession>
<dbReference type="Proteomes" id="UP000784294">
    <property type="component" value="Unassembled WGS sequence"/>
</dbReference>
<proteinExistence type="predicted"/>
<evidence type="ECO:0000313" key="2">
    <source>
        <dbReference type="Proteomes" id="UP000784294"/>
    </source>
</evidence>
<dbReference type="EMBL" id="CAAALY010108117">
    <property type="protein sequence ID" value="VEL29969.1"/>
    <property type="molecule type" value="Genomic_DNA"/>
</dbReference>
<comment type="caution">
    <text evidence="1">The sequence shown here is derived from an EMBL/GenBank/DDBJ whole genome shotgun (WGS) entry which is preliminary data.</text>
</comment>
<sequence>MRGQFVHTKAKLVTKPLQDNAYKRTSYRRNLLNREQPEQKSAQTITLTLIPSSSSAYPSSINQSTSFGVNPTNEAVLSKNEGRNCDNSALKSSGPKALKSHMFSGHLDSNFKLSQQLAVDTSLGRKDLVGDEIKEAEDEPQIIIGTTSAVKESKLFEKKPVPVSHFVMRSAEWEGMMVSYGNYTNKK</sequence>
<dbReference type="AlphaFoldDB" id="A0A3S5BM58"/>
<keyword evidence="2" id="KW-1185">Reference proteome</keyword>
<organism evidence="1 2">
    <name type="scientific">Protopolystoma xenopodis</name>
    <dbReference type="NCBI Taxonomy" id="117903"/>
    <lineage>
        <taxon>Eukaryota</taxon>
        <taxon>Metazoa</taxon>
        <taxon>Spiralia</taxon>
        <taxon>Lophotrochozoa</taxon>
        <taxon>Platyhelminthes</taxon>
        <taxon>Monogenea</taxon>
        <taxon>Polyopisthocotylea</taxon>
        <taxon>Polystomatidea</taxon>
        <taxon>Polystomatidae</taxon>
        <taxon>Protopolystoma</taxon>
    </lineage>
</organism>
<name>A0A3S5BM58_9PLAT</name>
<reference evidence="1" key="1">
    <citation type="submission" date="2018-11" db="EMBL/GenBank/DDBJ databases">
        <authorList>
            <consortium name="Pathogen Informatics"/>
        </authorList>
    </citation>
    <scope>NUCLEOTIDE SEQUENCE</scope>
</reference>